<organism evidence="3 4">
    <name type="scientific">Talaromyces pinophilus</name>
    <name type="common">Penicillium pinophilum</name>
    <dbReference type="NCBI Taxonomy" id="128442"/>
    <lineage>
        <taxon>Eukaryota</taxon>
        <taxon>Fungi</taxon>
        <taxon>Dikarya</taxon>
        <taxon>Ascomycota</taxon>
        <taxon>Pezizomycotina</taxon>
        <taxon>Eurotiomycetes</taxon>
        <taxon>Eurotiomycetidae</taxon>
        <taxon>Eurotiales</taxon>
        <taxon>Trichocomaceae</taxon>
        <taxon>Talaromyces</taxon>
        <taxon>Talaromyces sect. Talaromyces</taxon>
    </lineage>
</organism>
<reference evidence="4" key="1">
    <citation type="journal article" date="2015" name="Genome Announc.">
        <title>Draft genome sequence of Talaromyces cellulolyticus strain Y-94, a source of lignocellulosic biomass-degrading enzymes.</title>
        <authorList>
            <person name="Fujii T."/>
            <person name="Koike H."/>
            <person name="Sawayama S."/>
            <person name="Yano S."/>
            <person name="Inoue H."/>
        </authorList>
    </citation>
    <scope>NUCLEOTIDE SEQUENCE [LARGE SCALE GENOMIC DNA]</scope>
    <source>
        <strain evidence="4">Y-94</strain>
    </source>
</reference>
<evidence type="ECO:0000313" key="3">
    <source>
        <dbReference type="EMBL" id="GAM44088.1"/>
    </source>
</evidence>
<evidence type="ECO:0000313" key="4">
    <source>
        <dbReference type="Proteomes" id="UP000053095"/>
    </source>
</evidence>
<evidence type="ECO:0000256" key="2">
    <source>
        <dbReference type="SAM" id="Phobius"/>
    </source>
</evidence>
<keyword evidence="2" id="KW-1133">Transmembrane helix</keyword>
<evidence type="ECO:0000256" key="1">
    <source>
        <dbReference type="SAM" id="Coils"/>
    </source>
</evidence>
<keyword evidence="2" id="KW-0472">Membrane</keyword>
<dbReference type="EMBL" id="DF933856">
    <property type="protein sequence ID" value="GAM44088.1"/>
    <property type="molecule type" value="Genomic_DNA"/>
</dbReference>
<feature type="transmembrane region" description="Helical" evidence="2">
    <location>
        <begin position="456"/>
        <end position="476"/>
    </location>
</feature>
<proteinExistence type="predicted"/>
<gene>
    <name evidence="3" type="ORF">TCE0_060r19429</name>
</gene>
<feature type="coiled-coil region" evidence="1">
    <location>
        <begin position="411"/>
        <end position="438"/>
    </location>
</feature>
<keyword evidence="4" id="KW-1185">Reference proteome</keyword>
<comment type="caution">
    <text evidence="3">The sequence shown here is derived from an EMBL/GenBank/DDBJ whole genome shotgun (WGS) entry which is preliminary data.</text>
</comment>
<accession>A0A6V8HQ49</accession>
<sequence>MDCSQRTCLPKRWNTEFLTYRNFKEETPYVRLKSAGDIESAFDGIENFMRDSEESMPSDQVDDVVEFCEGASSDNLRQGVGASGSYRRAWLDDREYSPIRDRGTPRRYTENPLTPSQLYQILQARRYNNSAMPDADRRLIYITNISPQYILAITETAPWHQVESLRDALWKHLASQTSIKVIFSQSFPIFHLEFHLPYLSLRKAPPKHHCQKPDNGRTWTDLSFLKLQKEKLQHFGLFEAQISFVIVGSDNYRWDGYCFAFDDEEDLLEDNDAIRMDPIFGNGNSSIHDANCPIWDPRKYFLAVFASRMTQVLAQLEYVIRMLSKNIEQYENSHLPTLSPQPRNHTQDVKADFERVVLTMRLLSRIIYRMSEYTEVWENFSGYEGDLGYFSDIVAANDYSSQKARLSMEVIKQAFVKIQQQERELSRLEKLCEKSEVILQLQLTLTGSNSARNNEIVTGLTASVVNPIVVSAALFSMPEAVKLNPKPFVVASVIIVALMRLLMFIPGLFGSWPVISARIKAVQWDPRASMKIATTQTRHGAGEATYDVEMHPLDNR</sequence>
<protein>
    <submittedName>
        <fullName evidence="3">Uncharacterized protein</fullName>
    </submittedName>
</protein>
<dbReference type="AlphaFoldDB" id="A0A6V8HQ49"/>
<feature type="transmembrane region" description="Helical" evidence="2">
    <location>
        <begin position="488"/>
        <end position="509"/>
    </location>
</feature>
<keyword evidence="2" id="KW-0812">Transmembrane</keyword>
<name>A0A6V8HQ49_TALPI</name>
<dbReference type="Proteomes" id="UP000053095">
    <property type="component" value="Unassembled WGS sequence"/>
</dbReference>
<keyword evidence="1" id="KW-0175">Coiled coil</keyword>